<evidence type="ECO:0000313" key="1">
    <source>
        <dbReference type="EMBL" id="RNA05863.1"/>
    </source>
</evidence>
<keyword evidence="1" id="KW-0695">RNA-directed DNA polymerase</keyword>
<reference evidence="1 2" key="1">
    <citation type="journal article" date="2018" name="Sci. Rep.">
        <title>Genomic signatures of local adaptation to the degree of environmental predictability in rotifers.</title>
        <authorList>
            <person name="Franch-Gras L."/>
            <person name="Hahn C."/>
            <person name="Garcia-Roger E.M."/>
            <person name="Carmona M.J."/>
            <person name="Serra M."/>
            <person name="Gomez A."/>
        </authorList>
    </citation>
    <scope>NUCLEOTIDE SEQUENCE [LARGE SCALE GENOMIC DNA]</scope>
    <source>
        <strain evidence="1">HYR1</strain>
    </source>
</reference>
<dbReference type="EMBL" id="REGN01007567">
    <property type="protein sequence ID" value="RNA05863.1"/>
    <property type="molecule type" value="Genomic_DNA"/>
</dbReference>
<dbReference type="OrthoDB" id="426210at2759"/>
<keyword evidence="1" id="KW-0808">Transferase</keyword>
<keyword evidence="1" id="KW-0548">Nucleotidyltransferase</keyword>
<sequence length="123" mass="14381">MKKKSITTTVLNKFDCKQNSNDSESYLNIKINNKLSWSEQTKAVALKANATLRRLKNAFTCWDAKTLKIVYKSHVRQLIEYAAPAWRPHKKQDIKKLEKVQRRATESFFKSYDYQLCKSLACC</sequence>
<dbReference type="AlphaFoldDB" id="A0A3M7Q3L1"/>
<organism evidence="1 2">
    <name type="scientific">Brachionus plicatilis</name>
    <name type="common">Marine rotifer</name>
    <name type="synonym">Brachionus muelleri</name>
    <dbReference type="NCBI Taxonomy" id="10195"/>
    <lineage>
        <taxon>Eukaryota</taxon>
        <taxon>Metazoa</taxon>
        <taxon>Spiralia</taxon>
        <taxon>Gnathifera</taxon>
        <taxon>Rotifera</taxon>
        <taxon>Eurotatoria</taxon>
        <taxon>Monogononta</taxon>
        <taxon>Pseudotrocha</taxon>
        <taxon>Ploima</taxon>
        <taxon>Brachionidae</taxon>
        <taxon>Brachionus</taxon>
    </lineage>
</organism>
<comment type="caution">
    <text evidence="1">The sequence shown here is derived from an EMBL/GenBank/DDBJ whole genome shotgun (WGS) entry which is preliminary data.</text>
</comment>
<gene>
    <name evidence="1" type="ORF">BpHYR1_033562</name>
</gene>
<protein>
    <submittedName>
        <fullName evidence="1">RNA-directed DNA polymerase from mobile element jockey</fullName>
    </submittedName>
</protein>
<dbReference type="Proteomes" id="UP000276133">
    <property type="component" value="Unassembled WGS sequence"/>
</dbReference>
<name>A0A3M7Q3L1_BRAPC</name>
<keyword evidence="2" id="KW-1185">Reference proteome</keyword>
<evidence type="ECO:0000313" key="2">
    <source>
        <dbReference type="Proteomes" id="UP000276133"/>
    </source>
</evidence>
<dbReference type="STRING" id="10195.A0A3M7Q3L1"/>
<accession>A0A3M7Q3L1</accession>
<dbReference type="GO" id="GO:0003964">
    <property type="term" value="F:RNA-directed DNA polymerase activity"/>
    <property type="evidence" value="ECO:0007669"/>
    <property type="project" value="UniProtKB-KW"/>
</dbReference>
<proteinExistence type="predicted"/>